<keyword evidence="4" id="KW-0963">Cytoplasm</keyword>
<dbReference type="PROSITE" id="PS00020">
    <property type="entry name" value="ACTININ_2"/>
    <property type="match status" value="1"/>
</dbReference>
<dbReference type="InterPro" id="IPR056887">
    <property type="entry name" value="SYNE1/2_dom"/>
</dbReference>
<dbReference type="GO" id="GO:0003779">
    <property type="term" value="F:actin binding"/>
    <property type="evidence" value="ECO:0007669"/>
    <property type="project" value="UniProtKB-KW"/>
</dbReference>
<dbReference type="Pfam" id="PF25035">
    <property type="entry name" value="SYNE1"/>
    <property type="match status" value="1"/>
</dbReference>
<keyword evidence="12" id="KW-0009">Actin-binding</keyword>
<evidence type="ECO:0000256" key="11">
    <source>
        <dbReference type="ARBA" id="ARBA00023157"/>
    </source>
</evidence>
<feature type="region of interest" description="Disordered" evidence="17">
    <location>
        <begin position="4756"/>
        <end position="4777"/>
    </location>
</feature>
<dbReference type="Pfam" id="PF00307">
    <property type="entry name" value="CH"/>
    <property type="match status" value="2"/>
</dbReference>
<evidence type="ECO:0000259" key="20">
    <source>
        <dbReference type="PROSITE" id="PS51049"/>
    </source>
</evidence>
<organism evidence="21 22">
    <name type="scientific">Amazona collaria</name>
    <name type="common">yellow-billed parrot</name>
    <dbReference type="NCBI Taxonomy" id="241587"/>
    <lineage>
        <taxon>Eukaryota</taxon>
        <taxon>Metazoa</taxon>
        <taxon>Chordata</taxon>
        <taxon>Craniata</taxon>
        <taxon>Vertebrata</taxon>
        <taxon>Euteleostomi</taxon>
        <taxon>Archelosauria</taxon>
        <taxon>Archosauria</taxon>
        <taxon>Dinosauria</taxon>
        <taxon>Saurischia</taxon>
        <taxon>Theropoda</taxon>
        <taxon>Coelurosauria</taxon>
        <taxon>Aves</taxon>
        <taxon>Neognathae</taxon>
        <taxon>Neoaves</taxon>
        <taxon>Telluraves</taxon>
        <taxon>Australaves</taxon>
        <taxon>Psittaciformes</taxon>
        <taxon>Psittacidae</taxon>
        <taxon>Amazona</taxon>
    </lineage>
</organism>
<feature type="domain" description="Calponin-homology (CH)" evidence="19">
    <location>
        <begin position="1"/>
        <end position="94"/>
    </location>
</feature>
<proteinExistence type="inferred from homology"/>
<evidence type="ECO:0000256" key="16">
    <source>
        <dbReference type="SAM" id="Coils"/>
    </source>
</evidence>
<keyword evidence="22" id="KW-1185">Reference proteome</keyword>
<evidence type="ECO:0000256" key="14">
    <source>
        <dbReference type="ARBA" id="ARBA00023242"/>
    </source>
</evidence>
<evidence type="ECO:0000256" key="9">
    <source>
        <dbReference type="ARBA" id="ARBA00023054"/>
    </source>
</evidence>
<dbReference type="SUPFAM" id="SSF47576">
    <property type="entry name" value="Calponin-homology domain, CH-domain"/>
    <property type="match status" value="1"/>
</dbReference>
<dbReference type="PROSITE" id="PS50021">
    <property type="entry name" value="CH"/>
    <property type="match status" value="2"/>
</dbReference>
<feature type="domain" description="KASH" evidence="20">
    <location>
        <begin position="5085"/>
        <end position="5144"/>
    </location>
</feature>
<evidence type="ECO:0000256" key="17">
    <source>
        <dbReference type="SAM" id="MobiDB-lite"/>
    </source>
</evidence>
<evidence type="ECO:0000259" key="19">
    <source>
        <dbReference type="PROSITE" id="PS50021"/>
    </source>
</evidence>
<dbReference type="GO" id="GO:0005856">
    <property type="term" value="C:cytoskeleton"/>
    <property type="evidence" value="ECO:0007669"/>
    <property type="project" value="UniProtKB-SubCell"/>
</dbReference>
<feature type="region of interest" description="Disordered" evidence="17">
    <location>
        <begin position="4690"/>
        <end position="4724"/>
    </location>
</feature>
<dbReference type="GO" id="GO:0005640">
    <property type="term" value="C:nuclear outer membrane"/>
    <property type="evidence" value="ECO:0007669"/>
    <property type="project" value="UniProtKB-SubCell"/>
</dbReference>
<evidence type="ECO:0000256" key="1">
    <source>
        <dbReference type="ARBA" id="ARBA00004245"/>
    </source>
</evidence>
<feature type="domain" description="Calponin-homology (CH)" evidence="19">
    <location>
        <begin position="139"/>
        <end position="244"/>
    </location>
</feature>
<evidence type="ECO:0000313" key="21">
    <source>
        <dbReference type="Ensembl" id="ENSACOP00000021401.1"/>
    </source>
</evidence>
<feature type="coiled-coil region" evidence="16">
    <location>
        <begin position="1079"/>
        <end position="1190"/>
    </location>
</feature>
<dbReference type="Proteomes" id="UP000694522">
    <property type="component" value="Unplaced"/>
</dbReference>
<evidence type="ECO:0000313" key="22">
    <source>
        <dbReference type="Proteomes" id="UP000694522"/>
    </source>
</evidence>
<keyword evidence="7" id="KW-0677">Repeat</keyword>
<dbReference type="InterPro" id="IPR002017">
    <property type="entry name" value="Spectrin_repeat"/>
</dbReference>
<dbReference type="InterPro" id="IPR018159">
    <property type="entry name" value="Spectrin/alpha-actinin"/>
</dbReference>
<evidence type="ECO:0000256" key="4">
    <source>
        <dbReference type="ARBA" id="ARBA00022490"/>
    </source>
</evidence>
<comment type="similarity">
    <text evidence="3">Belongs to the nesprin family.</text>
</comment>
<name>A0A8B9GAC7_9PSIT</name>
<feature type="transmembrane region" description="Helical" evidence="18">
    <location>
        <begin position="5094"/>
        <end position="5113"/>
    </location>
</feature>
<keyword evidence="11" id="KW-1015">Disulfide bond</keyword>
<feature type="coiled-coil region" evidence="16">
    <location>
        <begin position="4885"/>
        <end position="4912"/>
    </location>
</feature>
<dbReference type="SMART" id="SM00150">
    <property type="entry name" value="SPEC"/>
    <property type="match status" value="12"/>
</dbReference>
<dbReference type="InterPro" id="IPR012315">
    <property type="entry name" value="KASH"/>
</dbReference>
<feature type="coiled-coil region" evidence="16">
    <location>
        <begin position="1440"/>
        <end position="1470"/>
    </location>
</feature>
<feature type="coiled-coil region" evidence="16">
    <location>
        <begin position="851"/>
        <end position="920"/>
    </location>
</feature>
<dbReference type="Ensembl" id="ENSACOT00000022162.1">
    <property type="protein sequence ID" value="ENSACOP00000021401.1"/>
    <property type="gene ID" value="ENSACOG00000013805.1"/>
</dbReference>
<dbReference type="InterPro" id="IPR057057">
    <property type="entry name" value="Spectrin_SYNE1"/>
</dbReference>
<feature type="compositionally biased region" description="Basic and acidic residues" evidence="17">
    <location>
        <begin position="4708"/>
        <end position="4723"/>
    </location>
</feature>
<evidence type="ECO:0000256" key="18">
    <source>
        <dbReference type="SAM" id="Phobius"/>
    </source>
</evidence>
<dbReference type="SMART" id="SM00033">
    <property type="entry name" value="CH"/>
    <property type="match status" value="2"/>
</dbReference>
<dbReference type="CDD" id="cd21244">
    <property type="entry name" value="CH_SYNE2_rpt2"/>
    <property type="match status" value="1"/>
</dbReference>
<evidence type="ECO:0000256" key="5">
    <source>
        <dbReference type="ARBA" id="ARBA00022553"/>
    </source>
</evidence>
<evidence type="ECO:0000256" key="13">
    <source>
        <dbReference type="ARBA" id="ARBA00023212"/>
    </source>
</evidence>
<feature type="coiled-coil region" evidence="16">
    <location>
        <begin position="1259"/>
        <end position="1293"/>
    </location>
</feature>
<dbReference type="FunFam" id="1.20.58.60:FF:000041">
    <property type="entry name" value="Nesprin-1 isoform 1"/>
    <property type="match status" value="1"/>
</dbReference>
<dbReference type="Gene3D" id="1.10.418.10">
    <property type="entry name" value="Calponin-like domain"/>
    <property type="match status" value="2"/>
</dbReference>
<feature type="coiled-coil region" evidence="16">
    <location>
        <begin position="4152"/>
        <end position="4211"/>
    </location>
</feature>
<dbReference type="InterPro" id="IPR036872">
    <property type="entry name" value="CH_dom_sf"/>
</dbReference>
<dbReference type="InterPro" id="IPR001715">
    <property type="entry name" value="CH_dom"/>
</dbReference>
<dbReference type="FunFam" id="1.20.58.60:FF:000112">
    <property type="entry name" value="nesprin-1 isoform X4"/>
    <property type="match status" value="1"/>
</dbReference>
<dbReference type="Pfam" id="PF25034">
    <property type="entry name" value="Spectrin_SYNE1"/>
    <property type="match status" value="1"/>
</dbReference>
<evidence type="ECO:0000256" key="15">
    <source>
        <dbReference type="PROSITE-ProRule" id="PRU00385"/>
    </source>
</evidence>
<dbReference type="PROSITE" id="PS51049">
    <property type="entry name" value="KASH"/>
    <property type="match status" value="1"/>
</dbReference>
<evidence type="ECO:0000256" key="3">
    <source>
        <dbReference type="ARBA" id="ARBA00008619"/>
    </source>
</evidence>
<feature type="coiled-coil region" evidence="16">
    <location>
        <begin position="3637"/>
        <end position="3664"/>
    </location>
</feature>
<dbReference type="FunFam" id="1.20.58.60:FF:000073">
    <property type="entry name" value="Nesprin-1 isoform 1"/>
    <property type="match status" value="1"/>
</dbReference>
<dbReference type="Pfam" id="PF00435">
    <property type="entry name" value="Spectrin"/>
    <property type="match status" value="3"/>
</dbReference>
<accession>A0A8B9GAC7</accession>
<keyword evidence="13" id="KW-0206">Cytoskeleton</keyword>
<evidence type="ECO:0000256" key="7">
    <source>
        <dbReference type="ARBA" id="ARBA00022737"/>
    </source>
</evidence>
<reference evidence="21" key="1">
    <citation type="submission" date="2025-08" db="UniProtKB">
        <authorList>
            <consortium name="Ensembl"/>
        </authorList>
    </citation>
    <scope>IDENTIFICATION</scope>
</reference>
<feature type="coiled-coil region" evidence="16">
    <location>
        <begin position="1359"/>
        <end position="1386"/>
    </location>
</feature>
<dbReference type="Pfam" id="PF10541">
    <property type="entry name" value="KASH"/>
    <property type="match status" value="1"/>
</dbReference>
<dbReference type="CDD" id="cd00176">
    <property type="entry name" value="SPEC"/>
    <property type="match status" value="3"/>
</dbReference>
<feature type="coiled-coil region" evidence="16">
    <location>
        <begin position="2006"/>
        <end position="2040"/>
    </location>
</feature>
<keyword evidence="10 15" id="KW-0472">Membrane</keyword>
<dbReference type="SMART" id="SM01249">
    <property type="entry name" value="KASH"/>
    <property type="match status" value="1"/>
</dbReference>
<evidence type="ECO:0000256" key="10">
    <source>
        <dbReference type="ARBA" id="ARBA00023136"/>
    </source>
</evidence>
<feature type="compositionally biased region" description="Acidic residues" evidence="17">
    <location>
        <begin position="4696"/>
        <end position="4707"/>
    </location>
</feature>
<keyword evidence="5" id="KW-0597">Phosphoprotein</keyword>
<evidence type="ECO:0000256" key="12">
    <source>
        <dbReference type="ARBA" id="ARBA00023203"/>
    </source>
</evidence>
<feature type="topological domain" description="Perinuclear space" evidence="15">
    <location>
        <begin position="5115"/>
        <end position="5144"/>
    </location>
</feature>
<reference evidence="21" key="2">
    <citation type="submission" date="2025-09" db="UniProtKB">
        <authorList>
            <consortium name="Ensembl"/>
        </authorList>
    </citation>
    <scope>IDENTIFICATION</scope>
</reference>
<feature type="coiled-coil region" evidence="16">
    <location>
        <begin position="2243"/>
        <end position="2291"/>
    </location>
</feature>
<dbReference type="PANTHER" id="PTHR14514:SF4">
    <property type="entry name" value="NESPRIN-2"/>
    <property type="match status" value="1"/>
</dbReference>
<keyword evidence="14" id="KW-0539">Nucleus</keyword>
<sequence length="5144" mass="594645">MTKDTHTRPYVISDLYTDIQQGHLLLDLLEVLSGQHLPREKGLNVFQRRSNIENALTFLKSRSLKLINIHVADITEGKPSIVLGLIWTIIFHFHIEELARTLACTYSQPSLGCSSAVDSSPKSSHSAKKSAKIKERWKMSATKALLLWAKEQCSLHGSINVADFKSSWRSGLPFLAIIQTLRPGLVDLEKAKSRSNKENLKEAFRIAELELNIPQLLEPEDVDIMNPDEKSIMTYVAQFLQYSKNLPESEEDMQVCHMINEWKVKLDQMLPSPLDSIEAWLQEIEHLEAEDLPDLQDPFKAIFSNIRFTNFNTFLEYHYGLCSAIANEVMLKLNIWDMKYGTKESVESLFTSLLYFSKISVCRDYISNVNTTLQKVLSSWSNYTENIHLLKMWLEEKRNEHPNEIPAEILAKWNLVHGSLNEAGNYLIEVSKDQVGSNIAKELKKLNRRWAKFIKKTQFVSLLELQRSILNQIEVCKQLEHLDSSARDEFNPIDLQTASKIMIYYQNQLEEMSHKMQIRETVLKDLEIFMASLRKIQSSLKCLTDSPGEPEVHGKAWREAAQEVSRMAEEAKCLDGRLKTVDISLEDSECGRKTCCENLVLTLSEELNVTYNPSNEQMLTDKKGLYKIFSTKNSELLKSIQDLRDRINKIGLKDPTVPAIQQRSSVLQKMELIKELLSTKRGTSELSLNTAELKGDLDLAKTQIGMTESLLKALSPSDTLEIFTKLEEIHQKILQQEHYVTLLQEETDCPDVDELNKQLKCVTDLFNKKKHVFQDHFIGVLNRQCKNFNDWFSSTQLSLKDCFDPSETKPILEERLQRLKHFLTSEGKDRDIQEVKTLLNKVKHYLPKASINHLNSRMKDHEAELQRLISKCQKRAEELGASLQQLSSLKESTTVLEGWLTAQEEKLKEIKNDETKLEKLYTTLKPFDSMAQLANSLREAGLTEYQTVSEASFLISRYQTLITHVSEMTGNTERLPVEGQYFEELAQDVSCWIKKLEEAISELRSQESELPSGERINQVKEITALKDAGEAKIQNMVALGETLMRNEKAKNPTVQQTISELQHKWESICQLATEYRSPQEQLQFNREQYEQSKEDLRLALTNLEKQQQEIGFVLQPGLREKQAQLTNYSSLLQKAEDLTSLFNELKSQEGHLQSHAGDPCFRELEWLELKQQHENLLSQLQTIVQTLESRVQEHQEFQDMVSGLSTELKTLSEKLADCEGPATEQPSVEQAQLKSQVYTLKKILILAETIKQNTSSPGQKFIKNEIETLQNEHRNLEERLENVKQKKENISSGTQITSDTPVAAEESPTVLELKEPSEKCDVSIFVDSNDSGRRVKEDTDAEVVVQKELLAGMQVNTEYFEEEQKVNELKNEVAELDIVLINEQLKELEVWKVQPFLIVNVVIHLQNYDSLGQNKIEFVLLLLNTIHIFARGPMNNTVLLEKIKTCIESLKKERDVLNQLKTQQESLSQHLTCMDKVLTESQMRQLEQWWQHMEQTVQKKHDQVVAEIDEFNLLMDKARDIQRLIQEQYVQAELCSSAAGKANYPVLWTTELQDIKHGLSLLKRRIELQMKRIWSDQEKVALETSIHDLQSKLEALSAQQSLREDVQVTGPALMKNEIMKKLKENISWVKDSLSSLDQKAALFPSDVKSQIRSCQLLITEVQNREPVILSLNYGLQHIIPNLKPEQSSDMTFLVQTLQNSYKALVLKSAQRLQHLELQLEERQKLIAEVEKVHCQLRNAEILARPDMNQSNTWSELINQQAILKEILKDIQEIEGLISSHCTEGQVTAGELSLSEQLFLIDQLRSLKNRARKTQRQIQSKLHEVERKIVVYKEFAEGVILLQRDLNDLHSGEVNLEKDELLGAQVEVKDKSKALQEKVTAFQSNLSQIMKYKEIFECVGLKWDSLQLDELQTNFLKIKNKIKEQIIHFDNVVREYDKIQALLNEIQTVISTVRKEANMLDDSSGSSPAENLISALILLQTVQQILYLIQEAANQLNKNEVFDTPFKESKRKEIKNLEKDVEELNRLLKNLVCGLQDVNKEDSQNDSEHLFHIIKYIQSELLQPLLVDIKTMQYEKIRWEAIQNMIQAKFSAIKCIMEKEREKQEEKSVAAGTDAKLETLQDHEIQLKEDIAARVVSIFNKSKIWYLEKYESYTKTKDKVCDNLNRLEEMLRQSLSQSPMSYKEALDHLEESKILVSNIESAEDDLVKLRQVSGELMRLCRSDRAVGRIVTALWENWLGLLEVAKGLEINCEELKQEWKFINEELERETIILDKLQEEQPEGLKEKEKATREELIELLDFVNSFEENINQQQLLLLLLLHRIRNILNTYENTEAEAALPSLCEIKAMQDRCKKLYEKIQDHKDSVQAEIQQRSKFAEEISAVTHALQNAAVLLQGASGKPGQLEVGEGSVIVQTLKDIMEKLRIKYSELHTIIPAEMETQLEGCKKVLQDLEDKVSFEILQTSPQNVLKRKAETINNGLQAIEKMLQQKSENITKAKEVQKQIWDMLDLWHYKLNELDAEVHDIVEQNSCHAQELMDILVSPLQQYQQVSQLAERRTAILNKAANKMEEYEELLKNVKVWIENTNCLLRADAQNDSAKSLCKHTDDLQMALEDSEQKQNLLHSVYLELEELTPIFETDSVMQQLNEIDEQVATLQHEIAEILPQIQHVADELDAIESHIKVFEKDIVKMKTSLSSEDLLEFSPKDQLKHGQVILDHVGPMKKTIVHIQSYEDALRLPGVKMQPFSVFQRARQLLRELKKLEKITKEQNDLLEVTDLLFFFFFLFGWVFLVFFFFFNLLSPNPPLFYMEAVKEEIIKLCQRKEDVLTGMKNSMSELHQRLQQEVPESEDEPTAPVLAQSDLIGTDVSGQRVVIADIELKILKLVEDSGASADYEQEVEALSLKLKEVKCSLEEFQMMLQEKCNEEQVKHMNAVQSKSERVMSAHNFTVHTIFSPQDPEIKAAAQKSLFDFIELCVEKMQPQVEDNLTSKLESRYKIPKLSKLADSTLAPQDQTGNKWQYLQQELSSKMKSPLCQLVEPQVCLSSVKHSFCGQLVVVKITLSVELQKLHADLSDKKDDLKSVSHAGGSTDVFSECFNNLQARLEQTQAAAALRSNSMKAGLDHNSNYQNETRLLYDQLTEKKAALQQCLNAIHGHNISEQLQKTDACALELQDLENQVAKLRGHGERLQLPITLIQEVYKLEDVLDDMWGILKRKYEELNSTSISGSQYEELLHGFAELVAIGQEKIAQDPKQLIKSRAALQSHLEDHKDFFHSLMTHMAFIQAFSKKVSPSILQNKEEFWREMVNEVTLLEQKACQYGIHLESLLKEWMEFDDEYLVLNKEMEAIASTLPSVNLVDETEERLMERIALLEQIKTSVNEKHARLYQMVKEGKKLLTAVSCPEISYQVGKLEEQWLSLTKKVGHELHRLQTLLKLLASYNRHSEELMKWLDSAQQRMIFLKEESLNVAQYPVTIRNNIKSLSEIDEKSSLKSSVVSTANQLFHMKQGDTAAIKSSLAKIEQEWGELITQLPAIQEKLHQLQMEKRSSLEAVVDVRSWLYDVEFEQKYKEPINAQWSAAQVRSLLQKYKEYVMEMNVKQWTVDFVNQSLLQMSTCDVESKRYERTEFAEYLGEMNLQWHRVQASLNRKIQDLEDVLEDITENENKAQNLHNWLEAQSERLKSLQTPASLISAQNTLDDCKVKPCVCSLQDESENNEECLAKLQAAASNLKKKCSPSFADIIERKCTEAHTRWNSVNEDITDQLRAAQATLQLLEPFDTSCMEAAAKLQQHREQCTQLLDAHMPEDNMIETLTKRIQDLRQAGVAVQAFLLEKMEPLQRPFYLEKTVQRKLNEFEAVFFAINLAFSYFQNHTLKLAALSPSIESLNEASIRLPLSDFTVKKMQSLIRQWSQKTAAALEYCSMETQNDEKKFFQKCENWMKFLEKMKETLKTNIPVQFEELQEQQRMYEVKLTPKMETSSWGEITKNATVFEIRLEQSFLQSISLLKCAFVMYRTEFISKLTLLKEQWQNVIRVVQQRKMDIDGRMNQWQLFRSSLQSLSRLLDDTSSFLVAVKSQDCYSLYQLRILIYDCKAKAVILQRWQAMYSLTVDVGEKLRTVSDPETSTLLQEELSQLQQSWGNTQTLLQEKIMQLSSTIQIWDCCEKQTKELESRLQELKEQVKDPLPIEHEELYKAKEHMKELEQSLADWAHSMKEVQARTVPLADCVLTEDVSVLKEHVEHLHRQWGELCSRVSLRKQEIEDKLNAWIVFNEKNKELCAWLVQMESKVLQTADVSIEDMIDKLQKDYMEEINLFSENKLHLKQMGDELIKASNKSRVAEINDKLSKINDRWQHLFDVIGARVKKLKETFEFMQLLDKNMSNLRTWLAQIESELSKPVIYDICDDQEIQKRLAEQQDLQRDIEEHTAGVESVFNICEVLLHDSDACANETECDSIQQTTRSLDRRWRNICAMSMERRMKIEETWRLWQRFLDDYSRFEDWLVASEWIATRPNSSEVLYTHAKEELKKFEAFQRQVHERLTQLELINKQYRRLARENRTDSASKLKQMVHEGNQRWDYLQKRVAAILRRLKHFTNRRDEFEGTRESILVWLTEMDLQLTNVEHFSESNFDDKMRQLNGFQQEITLNTNKIDQLIVFGEQLIQKSEPLDAAVIENELEELHRYCQEVFGRVARFHQRLTSRHPGLDDDRDTSENETDPEDSREIQNDPWCKKAISEGPNSTQSLCHLMPPTQGHERSGCETPVSVDSIPLEWDHTGDVGGSSSHEDEEEATYYSALSGKSVSEAHPWLSPDSPVHRKCQYKQAEVVGNVLPDPETSTRYKADYVNKSRDGRKAAYLPWEQNRSIIDRQELIQVQDFRSDLEIKQKLQQWQQLNSDLSNISAWLDKMEEELEKLQKAATQVSVQVLEQRVKKLKVLRSGIARCSCFLSLSLCSWDQSFLHENILKVESKSLLYWFLFVCSKQLQKELLEQQLKVNLRQELTAYLLLKSNVDDIETDEKVHVIGRKLKHLTEQVSHDLKTIQDDLVSQSLNTSPDDLDSGCLFFPFFLFPSPPPPAPFYLLFRGESHPQPTKATPQTPYFFYRVLRAAFPLQLFLLLLLLVVCIIPSSEEDYSCTRANNFARSLHLMLQYLNGPPPI</sequence>
<dbReference type="FunFam" id="1.20.58.60:FF:000115">
    <property type="entry name" value="nesprin-2 isoform X2"/>
    <property type="match status" value="1"/>
</dbReference>
<dbReference type="PANTHER" id="PTHR14514">
    <property type="entry name" value="PKA ANCHORING PROTEIN"/>
    <property type="match status" value="1"/>
</dbReference>
<feature type="topological domain" description="Cytoplasmic" evidence="15">
    <location>
        <begin position="1"/>
        <end position="5093"/>
    </location>
</feature>
<keyword evidence="8 18" id="KW-1133">Transmembrane helix</keyword>
<keyword evidence="9 16" id="KW-0175">Coiled coil</keyword>
<evidence type="ECO:0000256" key="8">
    <source>
        <dbReference type="ARBA" id="ARBA00022989"/>
    </source>
</evidence>
<protein>
    <submittedName>
        <fullName evidence="21">Spectrin repeat containing nuclear envelope protein 2</fullName>
    </submittedName>
</protein>
<dbReference type="SUPFAM" id="SSF46966">
    <property type="entry name" value="Spectrin repeat"/>
    <property type="match status" value="12"/>
</dbReference>
<comment type="subcellular location">
    <subcellularLocation>
        <location evidence="1">Cytoplasm</location>
        <location evidence="1">Cytoskeleton</location>
    </subcellularLocation>
    <subcellularLocation>
        <location evidence="2">Nucleus outer membrane</location>
        <topology evidence="2">Single-pass type IV membrane protein</topology>
        <orientation evidence="2">Cytoplasmic side</orientation>
    </subcellularLocation>
</comment>
<dbReference type="InterPro" id="IPR001589">
    <property type="entry name" value="Actinin_actin-bd_CS"/>
</dbReference>
<dbReference type="Gene3D" id="1.20.58.60">
    <property type="match status" value="9"/>
</dbReference>
<dbReference type="FunFam" id="1.10.418.10:FF:000050">
    <property type="entry name" value="nesprin-2 isoform X2"/>
    <property type="match status" value="1"/>
</dbReference>
<keyword evidence="6 15" id="KW-0812">Transmembrane</keyword>
<evidence type="ECO:0000256" key="2">
    <source>
        <dbReference type="ARBA" id="ARBA00004605"/>
    </source>
</evidence>
<evidence type="ECO:0000256" key="6">
    <source>
        <dbReference type="ARBA" id="ARBA00022692"/>
    </source>
</evidence>